<dbReference type="Gene3D" id="2.60.120.380">
    <property type="match status" value="1"/>
</dbReference>
<dbReference type="Proteomes" id="UP001374803">
    <property type="component" value="Chromosome"/>
</dbReference>
<evidence type="ECO:0000313" key="7">
    <source>
        <dbReference type="Proteomes" id="UP001374803"/>
    </source>
</evidence>
<dbReference type="RefSeq" id="WP_394837695.1">
    <property type="nucleotide sequence ID" value="NZ_CP089929.1"/>
</dbReference>
<protein>
    <submittedName>
        <fullName evidence="6">S8 family serine peptidase</fullName>
    </submittedName>
</protein>
<keyword evidence="7" id="KW-1185">Reference proteome</keyword>
<evidence type="ECO:0000256" key="1">
    <source>
        <dbReference type="ARBA" id="ARBA00022670"/>
    </source>
</evidence>
<evidence type="ECO:0000256" key="4">
    <source>
        <dbReference type="SAM" id="SignalP"/>
    </source>
</evidence>
<keyword evidence="2" id="KW-0378">Hydrolase</keyword>
<evidence type="ECO:0000259" key="5">
    <source>
        <dbReference type="Pfam" id="PF00082"/>
    </source>
</evidence>
<evidence type="ECO:0000256" key="2">
    <source>
        <dbReference type="ARBA" id="ARBA00022801"/>
    </source>
</evidence>
<keyword evidence="3" id="KW-0720">Serine protease</keyword>
<gene>
    <name evidence="6" type="ORF">LVJ94_12355</name>
</gene>
<organism evidence="6 7">
    <name type="scientific">Pendulispora rubella</name>
    <dbReference type="NCBI Taxonomy" id="2741070"/>
    <lineage>
        <taxon>Bacteria</taxon>
        <taxon>Pseudomonadati</taxon>
        <taxon>Myxococcota</taxon>
        <taxon>Myxococcia</taxon>
        <taxon>Myxococcales</taxon>
        <taxon>Sorangiineae</taxon>
        <taxon>Pendulisporaceae</taxon>
        <taxon>Pendulispora</taxon>
    </lineage>
</organism>
<feature type="chain" id="PRO_5046370910" evidence="4">
    <location>
        <begin position="22"/>
        <end position="763"/>
    </location>
</feature>
<reference evidence="6" key="1">
    <citation type="submission" date="2021-12" db="EMBL/GenBank/DDBJ databases">
        <title>Discovery of the Pendulisporaceae a myxobacterial family with distinct sporulation behavior and unique specialized metabolism.</title>
        <authorList>
            <person name="Garcia R."/>
            <person name="Popoff A."/>
            <person name="Bader C.D."/>
            <person name="Loehr J."/>
            <person name="Walesch S."/>
            <person name="Walt C."/>
            <person name="Boldt J."/>
            <person name="Bunk B."/>
            <person name="Haeckl F.J.F.P.J."/>
            <person name="Gunesch A.P."/>
            <person name="Birkelbach J."/>
            <person name="Nuebel U."/>
            <person name="Pietschmann T."/>
            <person name="Bach T."/>
            <person name="Mueller R."/>
        </authorList>
    </citation>
    <scope>NUCLEOTIDE SEQUENCE</scope>
    <source>
        <strain evidence="6">MSr11367</strain>
    </source>
</reference>
<name>A0ABZ2LCB7_9BACT</name>
<dbReference type="PROSITE" id="PS51257">
    <property type="entry name" value="PROKAR_LIPOPROTEIN"/>
    <property type="match status" value="1"/>
</dbReference>
<keyword evidence="1" id="KW-0645">Protease</keyword>
<dbReference type="InterPro" id="IPR023828">
    <property type="entry name" value="Peptidase_S8_Ser-AS"/>
</dbReference>
<dbReference type="Gene3D" id="3.40.50.200">
    <property type="entry name" value="Peptidase S8/S53 domain"/>
    <property type="match status" value="1"/>
</dbReference>
<dbReference type="SUPFAM" id="SSF49785">
    <property type="entry name" value="Galactose-binding domain-like"/>
    <property type="match status" value="1"/>
</dbReference>
<evidence type="ECO:0000256" key="3">
    <source>
        <dbReference type="ARBA" id="ARBA00022825"/>
    </source>
</evidence>
<accession>A0ABZ2LCB7</accession>
<keyword evidence="4" id="KW-0732">Signal</keyword>
<proteinExistence type="predicted"/>
<dbReference type="PROSITE" id="PS00138">
    <property type="entry name" value="SUBTILASE_SER"/>
    <property type="match status" value="1"/>
</dbReference>
<feature type="domain" description="Peptidase S8/S53" evidence="5">
    <location>
        <begin position="319"/>
        <end position="604"/>
    </location>
</feature>
<evidence type="ECO:0000313" key="6">
    <source>
        <dbReference type="EMBL" id="WXB08020.1"/>
    </source>
</evidence>
<dbReference type="SUPFAM" id="SSF52743">
    <property type="entry name" value="Subtilisin-like"/>
    <property type="match status" value="1"/>
</dbReference>
<dbReference type="EMBL" id="CP089983">
    <property type="protein sequence ID" value="WXB08020.1"/>
    <property type="molecule type" value="Genomic_DNA"/>
</dbReference>
<dbReference type="Pfam" id="PF00082">
    <property type="entry name" value="Peptidase_S8"/>
    <property type="match status" value="1"/>
</dbReference>
<sequence length="763" mass="81828">MAHRKAYLGLFGLLVLAAACQSEPGSSSGSGANSNDFKVEQREGQSTLTVGSAVVRTTQAKVDGASLVKMQGAKAQTQVLSWNETISGETVPYYAIQDARGWHAAKKTSYDVVLRNRRFDPTQEIQSPSLGNAASSKLHIVQYVSQPIEEYRSAIKAAGGQVHQYMHGNAQLVRADSEAIGKISALPFVRAVTPLNATDKTDDAFAAARSFGGSVRVNVVMVDPKNDRAVLADHIRALGGKVIINGEGLLIEAEVARSQLGALSQFDQVLWVEPSSSIEEDFENARIQGGANYLAALPPTLPDIPNYTGVGINGHIMEGITPTHNDFKANDYRVVPSAYPDTPEAKASDSHGHQTFGIVFSDGIGNPAAHGILPNGQGYYTNYNGTVFDPDPTHVGDRAALVKQLIAERKVMFQTASWGYNRTRIYDAKSAEMDALILEHDIPITQSQSNAGNQDSRPQAWAKNIISVGAVYHQGTVDPSDDKWNRGGSTGPAQDGRIKPELCAYYDQTTTATSTSSTSYGTFGGTSGATPMVAGFVGLTIELWTNGAFGNELIPREEGENIASFRFKNRPHAQTTKALLVNSASPYPFTGETHDLTRTHQGWGFPDVKGLYERRTNILVVNESDVLQNLQTKEYRRTVEAGATDFRATLAYADKEATVPTSTGVPHRINNLDLKVTAPDGTVYWGNNGLKVGNVSTAGGEHNVLDTVENVIVPNPAAGEWIVEVIGDEVIADTHSETPEVDADYALVVSNGAPPPPAAAPKK</sequence>
<dbReference type="InterPro" id="IPR000209">
    <property type="entry name" value="Peptidase_S8/S53_dom"/>
</dbReference>
<dbReference type="InterPro" id="IPR008979">
    <property type="entry name" value="Galactose-bd-like_sf"/>
</dbReference>
<feature type="signal peptide" evidence="4">
    <location>
        <begin position="1"/>
        <end position="21"/>
    </location>
</feature>
<dbReference type="InterPro" id="IPR036852">
    <property type="entry name" value="Peptidase_S8/S53_dom_sf"/>
</dbReference>